<reference evidence="2" key="1">
    <citation type="journal article" date="2013" name="Nature">
        <title>Draft genome of the wheat A-genome progenitor Triticum urartu.</title>
        <authorList>
            <person name="Ling H.Q."/>
            <person name="Zhao S."/>
            <person name="Liu D."/>
            <person name="Wang J."/>
            <person name="Sun H."/>
            <person name="Zhang C."/>
            <person name="Fan H."/>
            <person name="Li D."/>
            <person name="Dong L."/>
            <person name="Tao Y."/>
            <person name="Gao C."/>
            <person name="Wu H."/>
            <person name="Li Y."/>
            <person name="Cui Y."/>
            <person name="Guo X."/>
            <person name="Zheng S."/>
            <person name="Wang B."/>
            <person name="Yu K."/>
            <person name="Liang Q."/>
            <person name="Yang W."/>
            <person name="Lou X."/>
            <person name="Chen J."/>
            <person name="Feng M."/>
            <person name="Jian J."/>
            <person name="Zhang X."/>
            <person name="Luo G."/>
            <person name="Jiang Y."/>
            <person name="Liu J."/>
            <person name="Wang Z."/>
            <person name="Sha Y."/>
            <person name="Zhang B."/>
            <person name="Wu H."/>
            <person name="Tang D."/>
            <person name="Shen Q."/>
            <person name="Xue P."/>
            <person name="Zou S."/>
            <person name="Wang X."/>
            <person name="Liu X."/>
            <person name="Wang F."/>
            <person name="Yang Y."/>
            <person name="An X."/>
            <person name="Dong Z."/>
            <person name="Zhang K."/>
            <person name="Zhang X."/>
            <person name="Luo M.C."/>
            <person name="Dvorak J."/>
            <person name="Tong Y."/>
            <person name="Wang J."/>
            <person name="Yang H."/>
            <person name="Li Z."/>
            <person name="Wang D."/>
            <person name="Zhang A."/>
            <person name="Wang J."/>
        </authorList>
    </citation>
    <scope>NUCLEOTIDE SEQUENCE</scope>
    <source>
        <strain evidence="2">cv. G1812</strain>
    </source>
</reference>
<reference evidence="1" key="3">
    <citation type="submission" date="2022-06" db="UniProtKB">
        <authorList>
            <consortium name="EnsemblPlants"/>
        </authorList>
    </citation>
    <scope>IDENTIFICATION</scope>
</reference>
<evidence type="ECO:0000313" key="2">
    <source>
        <dbReference type="Proteomes" id="UP000015106"/>
    </source>
</evidence>
<name>A0A8R7R1P6_TRIUA</name>
<dbReference type="Proteomes" id="UP000015106">
    <property type="component" value="Chromosome 7"/>
</dbReference>
<reference evidence="1" key="2">
    <citation type="submission" date="2018-03" db="EMBL/GenBank/DDBJ databases">
        <title>The Triticum urartu genome reveals the dynamic nature of wheat genome evolution.</title>
        <authorList>
            <person name="Ling H."/>
            <person name="Ma B."/>
            <person name="Shi X."/>
            <person name="Liu H."/>
            <person name="Dong L."/>
            <person name="Sun H."/>
            <person name="Cao Y."/>
            <person name="Gao Q."/>
            <person name="Zheng S."/>
            <person name="Li Y."/>
            <person name="Yu Y."/>
            <person name="Du H."/>
            <person name="Qi M."/>
            <person name="Li Y."/>
            <person name="Yu H."/>
            <person name="Cui Y."/>
            <person name="Wang N."/>
            <person name="Chen C."/>
            <person name="Wu H."/>
            <person name="Zhao Y."/>
            <person name="Zhang J."/>
            <person name="Li Y."/>
            <person name="Zhou W."/>
            <person name="Zhang B."/>
            <person name="Hu W."/>
            <person name="Eijk M."/>
            <person name="Tang J."/>
            <person name="Witsenboer H."/>
            <person name="Zhao S."/>
            <person name="Li Z."/>
            <person name="Zhang A."/>
            <person name="Wang D."/>
            <person name="Liang C."/>
        </authorList>
    </citation>
    <scope>NUCLEOTIDE SEQUENCE [LARGE SCALE GENOMIC DNA]</scope>
    <source>
        <strain evidence="1">cv. G1812</strain>
    </source>
</reference>
<dbReference type="Gramene" id="TuG1812G0700002538.01.T01">
    <property type="protein sequence ID" value="TuG1812G0700002538.01.T01"/>
    <property type="gene ID" value="TuG1812G0700002538.01"/>
</dbReference>
<keyword evidence="2" id="KW-1185">Reference proteome</keyword>
<organism evidence="1 2">
    <name type="scientific">Triticum urartu</name>
    <name type="common">Red wild einkorn</name>
    <name type="synonym">Crithodium urartu</name>
    <dbReference type="NCBI Taxonomy" id="4572"/>
    <lineage>
        <taxon>Eukaryota</taxon>
        <taxon>Viridiplantae</taxon>
        <taxon>Streptophyta</taxon>
        <taxon>Embryophyta</taxon>
        <taxon>Tracheophyta</taxon>
        <taxon>Spermatophyta</taxon>
        <taxon>Magnoliopsida</taxon>
        <taxon>Liliopsida</taxon>
        <taxon>Poales</taxon>
        <taxon>Poaceae</taxon>
        <taxon>BOP clade</taxon>
        <taxon>Pooideae</taxon>
        <taxon>Triticodae</taxon>
        <taxon>Triticeae</taxon>
        <taxon>Triticinae</taxon>
        <taxon>Triticum</taxon>
    </lineage>
</organism>
<protein>
    <submittedName>
        <fullName evidence="1">Uncharacterized protein</fullName>
    </submittedName>
</protein>
<dbReference type="AlphaFoldDB" id="A0A8R7R1P6"/>
<evidence type="ECO:0000313" key="1">
    <source>
        <dbReference type="EnsemblPlants" id="TuG1812G0700002538.01.T01"/>
    </source>
</evidence>
<sequence>QPTVYLIRSPPSTAEEERVRGGAALSNFCLHTTYAPSSVRVVGGGYRAPEVASTPWACSCWSSSWQVPDARVRAPATSHEQRGSATLTTPGCESFCLPAYPWSF</sequence>
<dbReference type="EnsemblPlants" id="TuG1812G0700002538.01.T01">
    <property type="protein sequence ID" value="TuG1812G0700002538.01.T01"/>
    <property type="gene ID" value="TuG1812G0700002538.01"/>
</dbReference>
<accession>A0A8R7R1P6</accession>
<proteinExistence type="predicted"/>